<evidence type="ECO:0000313" key="6">
    <source>
        <dbReference type="Proteomes" id="UP001465153"/>
    </source>
</evidence>
<sequence>MEKLTTFDQALIELLSENSRESTSELARILGVSRATVKDHIDRLVENGIISGFTIQYSDSFESSRIEAHVMIKSDSKKSAIINRNIKKISEVKSLQAVNGIYDFIAIVKAESTYSLDKTLDAIGQIDGIEKTLSSIVLSTKFKR</sequence>
<evidence type="ECO:0000256" key="1">
    <source>
        <dbReference type="ARBA" id="ARBA00023015"/>
    </source>
</evidence>
<organism evidence="5 6">
    <name type="scientific">Sessilibacter corallicola</name>
    <dbReference type="NCBI Taxonomy" id="2904075"/>
    <lineage>
        <taxon>Bacteria</taxon>
        <taxon>Pseudomonadati</taxon>
        <taxon>Pseudomonadota</taxon>
        <taxon>Gammaproteobacteria</taxon>
        <taxon>Cellvibrionales</taxon>
        <taxon>Cellvibrionaceae</taxon>
        <taxon>Sessilibacter</taxon>
    </lineage>
</organism>
<comment type="caution">
    <text evidence="5">The sequence shown here is derived from an EMBL/GenBank/DDBJ whole genome shotgun (WGS) entry which is preliminary data.</text>
</comment>
<dbReference type="InterPro" id="IPR011991">
    <property type="entry name" value="ArsR-like_HTH"/>
</dbReference>
<dbReference type="SUPFAM" id="SSF54909">
    <property type="entry name" value="Dimeric alpha+beta barrel"/>
    <property type="match status" value="1"/>
</dbReference>
<dbReference type="InterPro" id="IPR019888">
    <property type="entry name" value="Tscrpt_reg_AsnC-like"/>
</dbReference>
<dbReference type="CDD" id="cd00090">
    <property type="entry name" value="HTH_ARSR"/>
    <property type="match status" value="1"/>
</dbReference>
<dbReference type="SMART" id="SM00344">
    <property type="entry name" value="HTH_ASNC"/>
    <property type="match status" value="1"/>
</dbReference>
<dbReference type="Proteomes" id="UP001465153">
    <property type="component" value="Unassembled WGS sequence"/>
</dbReference>
<dbReference type="InterPro" id="IPR036390">
    <property type="entry name" value="WH_DNA-bd_sf"/>
</dbReference>
<dbReference type="InterPro" id="IPR000485">
    <property type="entry name" value="AsnC-type_HTH_dom"/>
</dbReference>
<gene>
    <name evidence="5" type="ORF">NBRC116591_25210</name>
</gene>
<protein>
    <submittedName>
        <fullName evidence="5">Lrp/AsnC family transcriptional regulator</fullName>
    </submittedName>
</protein>
<evidence type="ECO:0000259" key="4">
    <source>
        <dbReference type="PROSITE" id="PS50956"/>
    </source>
</evidence>
<keyword evidence="1" id="KW-0805">Transcription regulation</keyword>
<proteinExistence type="predicted"/>
<dbReference type="InterPro" id="IPR019887">
    <property type="entry name" value="Tscrpt_reg_AsnC/Lrp_C"/>
</dbReference>
<dbReference type="InterPro" id="IPR011008">
    <property type="entry name" value="Dimeric_a/b-barrel"/>
</dbReference>
<dbReference type="RefSeq" id="WP_233088230.1">
    <property type="nucleotide sequence ID" value="NZ_BAABWN010000008.1"/>
</dbReference>
<dbReference type="SUPFAM" id="SSF46785">
    <property type="entry name" value="Winged helix' DNA-binding domain"/>
    <property type="match status" value="1"/>
</dbReference>
<accession>A0ABQ0AAN1</accession>
<dbReference type="PRINTS" id="PR00033">
    <property type="entry name" value="HTHASNC"/>
</dbReference>
<reference evidence="5 6" key="1">
    <citation type="submission" date="2024-04" db="EMBL/GenBank/DDBJ databases">
        <title>Draft genome sequence of Sessilibacter corallicola NBRC 116591.</title>
        <authorList>
            <person name="Miyakawa T."/>
            <person name="Kusuya Y."/>
            <person name="Miura T."/>
        </authorList>
    </citation>
    <scope>NUCLEOTIDE SEQUENCE [LARGE SCALE GENOMIC DNA]</scope>
    <source>
        <strain evidence="5 6">KU-00831-HH</strain>
    </source>
</reference>
<feature type="domain" description="HTH asnC-type" evidence="4">
    <location>
        <begin position="4"/>
        <end position="65"/>
    </location>
</feature>
<evidence type="ECO:0000256" key="2">
    <source>
        <dbReference type="ARBA" id="ARBA00023125"/>
    </source>
</evidence>
<dbReference type="EMBL" id="BAABWN010000008">
    <property type="protein sequence ID" value="GAA6168710.1"/>
    <property type="molecule type" value="Genomic_DNA"/>
</dbReference>
<dbReference type="Gene3D" id="3.30.70.920">
    <property type="match status" value="1"/>
</dbReference>
<name>A0ABQ0AAN1_9GAMM</name>
<dbReference type="InterPro" id="IPR036388">
    <property type="entry name" value="WH-like_DNA-bd_sf"/>
</dbReference>
<dbReference type="Gene3D" id="1.10.10.10">
    <property type="entry name" value="Winged helix-like DNA-binding domain superfamily/Winged helix DNA-binding domain"/>
    <property type="match status" value="1"/>
</dbReference>
<keyword evidence="3" id="KW-0804">Transcription</keyword>
<evidence type="ECO:0000313" key="5">
    <source>
        <dbReference type="EMBL" id="GAA6168710.1"/>
    </source>
</evidence>
<dbReference type="Pfam" id="PF13412">
    <property type="entry name" value="HTH_24"/>
    <property type="match status" value="1"/>
</dbReference>
<dbReference type="PANTHER" id="PTHR30154">
    <property type="entry name" value="LEUCINE-RESPONSIVE REGULATORY PROTEIN"/>
    <property type="match status" value="1"/>
</dbReference>
<dbReference type="PANTHER" id="PTHR30154:SF53">
    <property type="entry name" value="HTH-TYPE TRANSCRIPTIONAL REGULATOR LRPC"/>
    <property type="match status" value="1"/>
</dbReference>
<evidence type="ECO:0000256" key="3">
    <source>
        <dbReference type="ARBA" id="ARBA00023163"/>
    </source>
</evidence>
<dbReference type="Pfam" id="PF01037">
    <property type="entry name" value="AsnC_trans_reg"/>
    <property type="match status" value="1"/>
</dbReference>
<keyword evidence="6" id="KW-1185">Reference proteome</keyword>
<keyword evidence="2" id="KW-0238">DNA-binding</keyword>
<dbReference type="PROSITE" id="PS50956">
    <property type="entry name" value="HTH_ASNC_2"/>
    <property type="match status" value="1"/>
</dbReference>